<comment type="caution">
    <text evidence="1">The sequence shown here is derived from an EMBL/GenBank/DDBJ whole genome shotgun (WGS) entry which is preliminary data.</text>
</comment>
<gene>
    <name evidence="1" type="ORF">POCTA_138.1.T1550003</name>
</gene>
<organism evidence="1 2">
    <name type="scientific">Paramecium octaurelia</name>
    <dbReference type="NCBI Taxonomy" id="43137"/>
    <lineage>
        <taxon>Eukaryota</taxon>
        <taxon>Sar</taxon>
        <taxon>Alveolata</taxon>
        <taxon>Ciliophora</taxon>
        <taxon>Intramacronucleata</taxon>
        <taxon>Oligohymenophorea</taxon>
        <taxon>Peniculida</taxon>
        <taxon>Parameciidae</taxon>
        <taxon>Paramecium</taxon>
    </lineage>
</organism>
<dbReference type="EMBL" id="CAJJDP010000157">
    <property type="protein sequence ID" value="CAD8211616.1"/>
    <property type="molecule type" value="Genomic_DNA"/>
</dbReference>
<keyword evidence="2" id="KW-1185">Reference proteome</keyword>
<protein>
    <submittedName>
        <fullName evidence="1">Uncharacterized protein</fullName>
    </submittedName>
</protein>
<proteinExistence type="predicted"/>
<dbReference type="Proteomes" id="UP000683925">
    <property type="component" value="Unassembled WGS sequence"/>
</dbReference>
<dbReference type="AlphaFoldDB" id="A0A8S1YAV9"/>
<name>A0A8S1YAV9_PAROT</name>
<reference evidence="1" key="1">
    <citation type="submission" date="2021-01" db="EMBL/GenBank/DDBJ databases">
        <authorList>
            <consortium name="Genoscope - CEA"/>
            <person name="William W."/>
        </authorList>
    </citation>
    <scope>NUCLEOTIDE SEQUENCE</scope>
</reference>
<evidence type="ECO:0000313" key="1">
    <source>
        <dbReference type="EMBL" id="CAD8211616.1"/>
    </source>
</evidence>
<dbReference type="OrthoDB" id="10533781at2759"/>
<accession>A0A8S1YAV9</accession>
<sequence length="62" mass="7692">MFCGKFLVDTLNYYKVTTIEQTKVRIQQMKPWIIKNKDEREQRNKLLQQYFRLNNGFQTIYK</sequence>
<evidence type="ECO:0000313" key="2">
    <source>
        <dbReference type="Proteomes" id="UP000683925"/>
    </source>
</evidence>